<accession>A0A6C2CBT7</accession>
<dbReference type="SUPFAM" id="SSF46689">
    <property type="entry name" value="Homeodomain-like"/>
    <property type="match status" value="1"/>
</dbReference>
<organism evidence="5 6">
    <name type="scientific">Zoogloea oleivorans</name>
    <dbReference type="NCBI Taxonomy" id="1552750"/>
    <lineage>
        <taxon>Bacteria</taxon>
        <taxon>Pseudomonadati</taxon>
        <taxon>Pseudomonadota</taxon>
        <taxon>Betaproteobacteria</taxon>
        <taxon>Rhodocyclales</taxon>
        <taxon>Zoogloeaceae</taxon>
        <taxon>Zoogloea</taxon>
    </lineage>
</organism>
<feature type="region of interest" description="Disordered" evidence="3">
    <location>
        <begin position="1"/>
        <end position="22"/>
    </location>
</feature>
<dbReference type="GO" id="GO:0000976">
    <property type="term" value="F:transcription cis-regulatory region binding"/>
    <property type="evidence" value="ECO:0007669"/>
    <property type="project" value="TreeGrafter"/>
</dbReference>
<sequence length="213" mass="23528">MPPTRVSPALQPIAGDEEEGNRERTCRGRVIEAARRVLYRVGAAATTLEGVAREAGTTRGGIYCHFSSKEELILAVVARWPLPSLDGEEDVADPLAGLDRALCRLGGQLRDDRTLHEMFCFLMLKCDDAVCGGLRGRVLDAFWRTLAEQIEDAYRSARMRGQLHPCLKPSEAAEETLIFLEGLLDIGMLRVGMRDAATLEAAIGMHIRLRRVL</sequence>
<dbReference type="PANTHER" id="PTHR30055:SF226">
    <property type="entry name" value="HTH-TYPE TRANSCRIPTIONAL REGULATOR PKSA"/>
    <property type="match status" value="1"/>
</dbReference>
<dbReference type="AlphaFoldDB" id="A0A6C2CBT7"/>
<evidence type="ECO:0000313" key="5">
    <source>
        <dbReference type="EMBL" id="TYC50949.1"/>
    </source>
</evidence>
<evidence type="ECO:0000313" key="6">
    <source>
        <dbReference type="Proteomes" id="UP000389128"/>
    </source>
</evidence>
<name>A0A6C2CBT7_9RHOO</name>
<dbReference type="InterPro" id="IPR009057">
    <property type="entry name" value="Homeodomain-like_sf"/>
</dbReference>
<dbReference type="PANTHER" id="PTHR30055">
    <property type="entry name" value="HTH-TYPE TRANSCRIPTIONAL REGULATOR RUTR"/>
    <property type="match status" value="1"/>
</dbReference>
<gene>
    <name evidence="5" type="ORF">ETQ85_24830</name>
</gene>
<dbReference type="EMBL" id="SDKK01000046">
    <property type="protein sequence ID" value="TYC50949.1"/>
    <property type="molecule type" value="Genomic_DNA"/>
</dbReference>
<proteinExistence type="predicted"/>
<evidence type="ECO:0000259" key="4">
    <source>
        <dbReference type="PROSITE" id="PS50977"/>
    </source>
</evidence>
<evidence type="ECO:0000256" key="2">
    <source>
        <dbReference type="PROSITE-ProRule" id="PRU00335"/>
    </source>
</evidence>
<evidence type="ECO:0000256" key="1">
    <source>
        <dbReference type="ARBA" id="ARBA00023125"/>
    </source>
</evidence>
<feature type="domain" description="HTH tetR-type" evidence="4">
    <location>
        <begin position="24"/>
        <end position="84"/>
    </location>
</feature>
<feature type="DNA-binding region" description="H-T-H motif" evidence="2">
    <location>
        <begin position="47"/>
        <end position="66"/>
    </location>
</feature>
<dbReference type="OrthoDB" id="9798857at2"/>
<dbReference type="GO" id="GO:0003700">
    <property type="term" value="F:DNA-binding transcription factor activity"/>
    <property type="evidence" value="ECO:0007669"/>
    <property type="project" value="TreeGrafter"/>
</dbReference>
<dbReference type="Proteomes" id="UP000389128">
    <property type="component" value="Unassembled WGS sequence"/>
</dbReference>
<keyword evidence="1 2" id="KW-0238">DNA-binding</keyword>
<reference evidence="5 6" key="1">
    <citation type="submission" date="2019-01" db="EMBL/GenBank/DDBJ databases">
        <title>Zoogloea oleivorans genome sequencing and assembly.</title>
        <authorList>
            <person name="Tancsics A."/>
            <person name="Farkas M."/>
            <person name="Kriszt B."/>
            <person name="Maroti G."/>
            <person name="Horvath B."/>
        </authorList>
    </citation>
    <scope>NUCLEOTIDE SEQUENCE [LARGE SCALE GENOMIC DNA]</scope>
    <source>
        <strain evidence="5 6">Buc</strain>
    </source>
</reference>
<dbReference type="Gene3D" id="1.10.357.10">
    <property type="entry name" value="Tetracycline Repressor, domain 2"/>
    <property type="match status" value="1"/>
</dbReference>
<dbReference type="InterPro" id="IPR001647">
    <property type="entry name" value="HTH_TetR"/>
</dbReference>
<comment type="caution">
    <text evidence="5">The sequence shown here is derived from an EMBL/GenBank/DDBJ whole genome shotgun (WGS) entry which is preliminary data.</text>
</comment>
<protein>
    <submittedName>
        <fullName evidence="5">TetR/AcrR family transcriptional regulator</fullName>
    </submittedName>
</protein>
<dbReference type="PRINTS" id="PR00455">
    <property type="entry name" value="HTHTETR"/>
</dbReference>
<dbReference type="InterPro" id="IPR050109">
    <property type="entry name" value="HTH-type_TetR-like_transc_reg"/>
</dbReference>
<dbReference type="PROSITE" id="PS50977">
    <property type="entry name" value="HTH_TETR_2"/>
    <property type="match status" value="1"/>
</dbReference>
<evidence type="ECO:0000256" key="3">
    <source>
        <dbReference type="SAM" id="MobiDB-lite"/>
    </source>
</evidence>
<dbReference type="Pfam" id="PF00440">
    <property type="entry name" value="TetR_N"/>
    <property type="match status" value="1"/>
</dbReference>
<keyword evidence="6" id="KW-1185">Reference proteome</keyword>